<dbReference type="SUPFAM" id="SSF101233">
    <property type="entry name" value="PWI domain"/>
    <property type="match status" value="1"/>
</dbReference>
<keyword evidence="5" id="KW-0863">Zinc-finger</keyword>
<evidence type="ECO:0000259" key="7">
    <source>
        <dbReference type="PROSITE" id="PS50102"/>
    </source>
</evidence>
<feature type="region of interest" description="Disordered" evidence="6">
    <location>
        <begin position="117"/>
        <end position="232"/>
    </location>
</feature>
<evidence type="ECO:0000313" key="9">
    <source>
        <dbReference type="EMBL" id="RMZ22965.1"/>
    </source>
</evidence>
<dbReference type="InterPro" id="IPR035979">
    <property type="entry name" value="RBD_domain_sf"/>
</dbReference>
<keyword evidence="1" id="KW-0507">mRNA processing</keyword>
<dbReference type="OrthoDB" id="443401at2759"/>
<dbReference type="GO" id="GO:0008270">
    <property type="term" value="F:zinc ion binding"/>
    <property type="evidence" value="ECO:0007669"/>
    <property type="project" value="UniProtKB-KW"/>
</dbReference>
<sequence>MSMPQRSKTVAEQGEHVKACKLGLLISFALGMHFDELDSEPFKHWIIKKLENIFDADSDVLADYVLALVKTDDPEPVAKANCIEQLKDFLGDNTETFINNAFHAIATKNYDPSSQALKPAATSYLPPGHTASEPPKRRSDNRKRSLYREDVTDPYDGQRWRHEEGGRPAKQAKRGGRNHEKARGKSYLPSGQHYADSASYMPSQQQMLQQPPMPGPLPGMQPFDPNDPMGSIIAMGQLMGLPLPPFPSEQPLLTQAGNSQRCRDYDIKGFCSRGVSCPYEHGENPYAVPQQLDEYDPTMPAPIRTGQLDTSPAARGRGGRRERGRGGRRGGNKRSEFAHVGRIRDSNISTLVVEQIPEENFDEQSVRGFFGQFGTVTHITMEPYQRLAIVDYDNHESAKAAYDSPKSVFDNRFVKVYWYKPEKVPKASFGADPDDALSSEMQQDEPDFDPEEVSRQQEEAQRRYDEARQLREENLRRRQEVDEKLIQMEREHKKLVDLLAHKTGEVFPSTINGDDNPQTRSLKEQLAKLEAEAKSLGIDPDNLSVAGSHGMSNGYSTSFYRGRGGYRGRQGTSYNQPSYRGGHGGAFAPRRSAIALDNRPKTLAVTFEAGDYEDHEEKLRQYLMFNGMESASLVKHPERADTALVSFQERYEGENFMDATIGMGPLQASNLPGQLGKLDISWYSGARPAAAPVAMAQVVNDQDVGGKPAADVENGHIPQSSGDEHDGVQDDMDTYDDDDLDRWG</sequence>
<dbReference type="InterPro" id="IPR045137">
    <property type="entry name" value="RBM26/27"/>
</dbReference>
<protein>
    <recommendedName>
        <fullName evidence="11">C3H1-type domain-containing protein</fullName>
    </recommendedName>
</protein>
<dbReference type="Gene3D" id="3.30.70.330">
    <property type="match status" value="1"/>
</dbReference>
<reference evidence="9 10" key="1">
    <citation type="journal article" date="2018" name="BMC Genomics">
        <title>Genomic evidence for intraspecific hybridization in a clonal and extremely halotolerant yeast.</title>
        <authorList>
            <person name="Gostincar C."/>
            <person name="Stajich J.E."/>
            <person name="Zupancic J."/>
            <person name="Zalar P."/>
            <person name="Gunde-Cimerman N."/>
        </authorList>
    </citation>
    <scope>NUCLEOTIDE SEQUENCE [LARGE SCALE GENOMIC DNA]</scope>
    <source>
        <strain evidence="9 10">EXF-120</strain>
    </source>
</reference>
<evidence type="ECO:0000256" key="1">
    <source>
        <dbReference type="ARBA" id="ARBA00022664"/>
    </source>
</evidence>
<organism evidence="9 10">
    <name type="scientific">Hortaea werneckii</name>
    <name type="common">Black yeast</name>
    <name type="synonym">Cladosporium werneckii</name>
    <dbReference type="NCBI Taxonomy" id="91943"/>
    <lineage>
        <taxon>Eukaryota</taxon>
        <taxon>Fungi</taxon>
        <taxon>Dikarya</taxon>
        <taxon>Ascomycota</taxon>
        <taxon>Pezizomycotina</taxon>
        <taxon>Dothideomycetes</taxon>
        <taxon>Dothideomycetidae</taxon>
        <taxon>Mycosphaerellales</taxon>
        <taxon>Teratosphaeriaceae</taxon>
        <taxon>Hortaea</taxon>
    </lineage>
</organism>
<evidence type="ECO:0000256" key="5">
    <source>
        <dbReference type="PROSITE-ProRule" id="PRU00723"/>
    </source>
</evidence>
<comment type="caution">
    <text evidence="9">The sequence shown here is derived from an EMBL/GenBank/DDBJ whole genome shotgun (WGS) entry which is preliminary data.</text>
</comment>
<dbReference type="InterPro" id="IPR000571">
    <property type="entry name" value="Znf_CCCH"/>
</dbReference>
<evidence type="ECO:0000256" key="4">
    <source>
        <dbReference type="PROSITE-ProRule" id="PRU00176"/>
    </source>
</evidence>
<feature type="zinc finger region" description="C3H1-type" evidence="5">
    <location>
        <begin position="256"/>
        <end position="284"/>
    </location>
</feature>
<dbReference type="PANTHER" id="PTHR14398:SF0">
    <property type="entry name" value="ZINC FINGER PROTEIN SWM"/>
    <property type="match status" value="1"/>
</dbReference>
<dbReference type="PANTHER" id="PTHR14398">
    <property type="entry name" value="RNA RECOGNITION RRM/RNP DOMAIN"/>
    <property type="match status" value="1"/>
</dbReference>
<feature type="compositionally biased region" description="Basic and acidic residues" evidence="6">
    <location>
        <begin position="452"/>
        <end position="468"/>
    </location>
</feature>
<dbReference type="InterPro" id="IPR036483">
    <property type="entry name" value="PWI_dom_sf"/>
</dbReference>
<dbReference type="Gene3D" id="1.20.1390.10">
    <property type="entry name" value="PWI domain"/>
    <property type="match status" value="1"/>
</dbReference>
<dbReference type="Pfam" id="PF01480">
    <property type="entry name" value="PWI"/>
    <property type="match status" value="1"/>
</dbReference>
<dbReference type="InterPro" id="IPR000504">
    <property type="entry name" value="RRM_dom"/>
</dbReference>
<name>A0A3M7IC47_HORWE</name>
<dbReference type="GO" id="GO:0006397">
    <property type="term" value="P:mRNA processing"/>
    <property type="evidence" value="ECO:0007669"/>
    <property type="project" value="UniProtKB-KW"/>
</dbReference>
<dbReference type="GO" id="GO:0005634">
    <property type="term" value="C:nucleus"/>
    <property type="evidence" value="ECO:0007669"/>
    <property type="project" value="TreeGrafter"/>
</dbReference>
<dbReference type="GO" id="GO:0003723">
    <property type="term" value="F:RNA binding"/>
    <property type="evidence" value="ECO:0007669"/>
    <property type="project" value="UniProtKB-UniRule"/>
</dbReference>
<dbReference type="CDD" id="cd12257">
    <property type="entry name" value="RRM1_RBM26_like"/>
    <property type="match status" value="1"/>
</dbReference>
<evidence type="ECO:0000313" key="10">
    <source>
        <dbReference type="Proteomes" id="UP000281677"/>
    </source>
</evidence>
<dbReference type="PROSITE" id="PS50102">
    <property type="entry name" value="RRM"/>
    <property type="match status" value="1"/>
</dbReference>
<feature type="domain" description="RRM" evidence="7">
    <location>
        <begin position="349"/>
        <end position="421"/>
    </location>
</feature>
<feature type="domain" description="C3H1-type" evidence="8">
    <location>
        <begin position="256"/>
        <end position="284"/>
    </location>
</feature>
<accession>A0A3M7IC47</accession>
<evidence type="ECO:0000256" key="6">
    <source>
        <dbReference type="SAM" id="MobiDB-lite"/>
    </source>
</evidence>
<dbReference type="SUPFAM" id="SSF54928">
    <property type="entry name" value="RNA-binding domain, RBD"/>
    <property type="match status" value="1"/>
</dbReference>
<evidence type="ECO:0008006" key="11">
    <source>
        <dbReference type="Google" id="ProtNLM"/>
    </source>
</evidence>
<keyword evidence="2 4" id="KW-0694">RNA-binding</keyword>
<dbReference type="AlphaFoldDB" id="A0A3M7IC47"/>
<dbReference type="InterPro" id="IPR002483">
    <property type="entry name" value="PWI_dom"/>
</dbReference>
<dbReference type="EMBL" id="QWIT01000523">
    <property type="protein sequence ID" value="RMZ22965.1"/>
    <property type="molecule type" value="Genomic_DNA"/>
</dbReference>
<comment type="function">
    <text evidence="3">May be involved in the turnover of nuclear polyadenylated (pA+) RNA.</text>
</comment>
<gene>
    <name evidence="9" type="ORF">D0859_13010</name>
</gene>
<feature type="compositionally biased region" description="Acidic residues" evidence="6">
    <location>
        <begin position="432"/>
        <end position="451"/>
    </location>
</feature>
<keyword evidence="5" id="KW-0479">Metal-binding</keyword>
<evidence type="ECO:0000256" key="3">
    <source>
        <dbReference type="ARBA" id="ARBA00043866"/>
    </source>
</evidence>
<dbReference type="PROSITE" id="PS50103">
    <property type="entry name" value="ZF_C3H1"/>
    <property type="match status" value="1"/>
</dbReference>
<feature type="compositionally biased region" description="Acidic residues" evidence="6">
    <location>
        <begin position="729"/>
        <end position="744"/>
    </location>
</feature>
<evidence type="ECO:0000259" key="8">
    <source>
        <dbReference type="PROSITE" id="PS50103"/>
    </source>
</evidence>
<dbReference type="InterPro" id="IPR012677">
    <property type="entry name" value="Nucleotide-bd_a/b_plait_sf"/>
</dbReference>
<proteinExistence type="predicted"/>
<feature type="compositionally biased region" description="Basic and acidic residues" evidence="6">
    <location>
        <begin position="134"/>
        <end position="167"/>
    </location>
</feature>
<feature type="region of interest" description="Disordered" evidence="6">
    <location>
        <begin position="428"/>
        <end position="468"/>
    </location>
</feature>
<dbReference type="Proteomes" id="UP000281677">
    <property type="component" value="Unassembled WGS sequence"/>
</dbReference>
<dbReference type="SMART" id="SM00356">
    <property type="entry name" value="ZnF_C3H1"/>
    <property type="match status" value="1"/>
</dbReference>
<keyword evidence="5" id="KW-0862">Zinc</keyword>
<evidence type="ECO:0000256" key="2">
    <source>
        <dbReference type="ARBA" id="ARBA00022884"/>
    </source>
</evidence>
<feature type="region of interest" description="Disordered" evidence="6">
    <location>
        <begin position="702"/>
        <end position="744"/>
    </location>
</feature>
<feature type="region of interest" description="Disordered" evidence="6">
    <location>
        <begin position="303"/>
        <end position="336"/>
    </location>
</feature>
<dbReference type="Pfam" id="PF00076">
    <property type="entry name" value="RRM_1"/>
    <property type="match status" value="1"/>
</dbReference>
<dbReference type="SMART" id="SM00360">
    <property type="entry name" value="RRM"/>
    <property type="match status" value="1"/>
</dbReference>
<dbReference type="VEuPathDB" id="FungiDB:BTJ68_03111"/>